<dbReference type="Proteomes" id="UP001367676">
    <property type="component" value="Unassembled WGS sequence"/>
</dbReference>
<evidence type="ECO:0008006" key="4">
    <source>
        <dbReference type="Google" id="ProtNLM"/>
    </source>
</evidence>
<dbReference type="InterPro" id="IPR012340">
    <property type="entry name" value="NA-bd_OB-fold"/>
</dbReference>
<comment type="caution">
    <text evidence="2">The sequence shown here is derived from an EMBL/GenBank/DDBJ whole genome shotgun (WGS) entry which is preliminary data.</text>
</comment>
<name>A0AAN9TIA3_9HEMI</name>
<proteinExistence type="inferred from homology"/>
<evidence type="ECO:0000313" key="3">
    <source>
        <dbReference type="Proteomes" id="UP001367676"/>
    </source>
</evidence>
<dbReference type="InterPro" id="IPR003750">
    <property type="entry name" value="Put_MeTrfase-C9orf114-like"/>
</dbReference>
<comment type="similarity">
    <text evidence="1">Belongs to the class IV-like SAM-binding methyltransferase superfamily.</text>
</comment>
<dbReference type="PANTHER" id="PTHR12150">
    <property type="entry name" value="CLASS IV SAM-BINDING METHYLTRANSFERASE-RELATED"/>
    <property type="match status" value="1"/>
</dbReference>
<dbReference type="SUPFAM" id="SSF75217">
    <property type="entry name" value="alpha/beta knot"/>
    <property type="match status" value="1"/>
</dbReference>
<dbReference type="InterPro" id="IPR029028">
    <property type="entry name" value="Alpha/beta_knot_MTases"/>
</dbReference>
<keyword evidence="3" id="KW-1185">Reference proteome</keyword>
<sequence length="350" mass="39380">MGPKTKQSWEKLNHMKRELKKRKTEFKLRKIQDASSSKELPVVVKKQLSTVSIAIPGSILDNAQSPELRTYLAGQIARAACIYQVDEIIVFNDLGDEENAYTAATEERKKLKSCEQLVTLLQYLECPQYLRKHLFPIHNSLKYAGVLNPLDAPHHLRKDDTFHFREGVVLTLPPKPGKGSYVDVGLAKPVIVDRVLEPYYRVTVKLNSTETLSNRQYGNVVSPTTPKLESGKYWGYTVRVAKSLNEIFTKCPYSGGYDLTFGTSDKGASVDETEFSEKKYNHCLIAFGGLQGLEFALENDNALNVDDVSLLFDYYINTCPKQACRTIRTEEAVLITLAELRTKLKSGTST</sequence>
<dbReference type="EMBL" id="JBBCAQ010000027">
    <property type="protein sequence ID" value="KAK7586186.1"/>
    <property type="molecule type" value="Genomic_DNA"/>
</dbReference>
<evidence type="ECO:0000256" key="1">
    <source>
        <dbReference type="ARBA" id="ARBA00009841"/>
    </source>
</evidence>
<dbReference type="InterPro" id="IPR029026">
    <property type="entry name" value="tRNA_m1G_MTases_N"/>
</dbReference>
<organism evidence="2 3">
    <name type="scientific">Parthenolecanium corni</name>
    <dbReference type="NCBI Taxonomy" id="536013"/>
    <lineage>
        <taxon>Eukaryota</taxon>
        <taxon>Metazoa</taxon>
        <taxon>Ecdysozoa</taxon>
        <taxon>Arthropoda</taxon>
        <taxon>Hexapoda</taxon>
        <taxon>Insecta</taxon>
        <taxon>Pterygota</taxon>
        <taxon>Neoptera</taxon>
        <taxon>Paraneoptera</taxon>
        <taxon>Hemiptera</taxon>
        <taxon>Sternorrhyncha</taxon>
        <taxon>Coccoidea</taxon>
        <taxon>Coccidae</taxon>
        <taxon>Parthenolecanium</taxon>
    </lineage>
</organism>
<dbReference type="AlphaFoldDB" id="A0AAN9TIA3"/>
<dbReference type="CDD" id="cd18086">
    <property type="entry name" value="HsC9orf114-like"/>
    <property type="match status" value="1"/>
</dbReference>
<accession>A0AAN9TIA3</accession>
<dbReference type="Gene3D" id="3.40.1280.10">
    <property type="match status" value="1"/>
</dbReference>
<dbReference type="Gene3D" id="2.40.50.140">
    <property type="entry name" value="Nucleic acid-binding proteins"/>
    <property type="match status" value="1"/>
</dbReference>
<dbReference type="PANTHER" id="PTHR12150:SF13">
    <property type="entry name" value="METHYLTRANSFERASE C9ORF114-RELATED"/>
    <property type="match status" value="1"/>
</dbReference>
<protein>
    <recommendedName>
        <fullName evidence="4">RNA methyltransferase</fullName>
    </recommendedName>
</protein>
<evidence type="ECO:0000313" key="2">
    <source>
        <dbReference type="EMBL" id="KAK7586186.1"/>
    </source>
</evidence>
<dbReference type="SUPFAM" id="SSF50249">
    <property type="entry name" value="Nucleic acid-binding proteins"/>
    <property type="match status" value="1"/>
</dbReference>
<gene>
    <name evidence="2" type="ORF">V9T40_004062</name>
</gene>
<dbReference type="Pfam" id="PF02598">
    <property type="entry name" value="Methyltrn_RNA_3"/>
    <property type="match status" value="1"/>
</dbReference>
<reference evidence="2 3" key="1">
    <citation type="submission" date="2024-03" db="EMBL/GenBank/DDBJ databases">
        <title>Adaptation during the transition from Ophiocordyceps entomopathogen to insect associate is accompanied by gene loss and intensified selection.</title>
        <authorList>
            <person name="Ward C.M."/>
            <person name="Onetto C.A."/>
            <person name="Borneman A.R."/>
        </authorList>
    </citation>
    <scope>NUCLEOTIDE SEQUENCE [LARGE SCALE GENOMIC DNA]</scope>
    <source>
        <strain evidence="2">AWRI1</strain>
        <tissue evidence="2">Single Adult Female</tissue>
    </source>
</reference>